<keyword evidence="2" id="KW-1185">Reference proteome</keyword>
<evidence type="ECO:0000313" key="2">
    <source>
        <dbReference type="Proteomes" id="UP001352852"/>
    </source>
</evidence>
<protein>
    <submittedName>
        <fullName evidence="1">Uncharacterized protein</fullName>
    </submittedName>
</protein>
<dbReference type="Proteomes" id="UP001352852">
    <property type="component" value="Unassembled WGS sequence"/>
</dbReference>
<gene>
    <name evidence="1" type="ORF">CHARACLAT_033696</name>
</gene>
<proteinExistence type="predicted"/>
<comment type="caution">
    <text evidence="1">The sequence shown here is derived from an EMBL/GenBank/DDBJ whole genome shotgun (WGS) entry which is preliminary data.</text>
</comment>
<reference evidence="1 2" key="1">
    <citation type="submission" date="2021-06" db="EMBL/GenBank/DDBJ databases">
        <authorList>
            <person name="Palmer J.M."/>
        </authorList>
    </citation>
    <scope>NUCLEOTIDE SEQUENCE [LARGE SCALE GENOMIC DNA]</scope>
    <source>
        <strain evidence="1 2">CL_MEX2019</strain>
        <tissue evidence="1">Muscle</tissue>
    </source>
</reference>
<organism evidence="1 2">
    <name type="scientific">Characodon lateralis</name>
    <dbReference type="NCBI Taxonomy" id="208331"/>
    <lineage>
        <taxon>Eukaryota</taxon>
        <taxon>Metazoa</taxon>
        <taxon>Chordata</taxon>
        <taxon>Craniata</taxon>
        <taxon>Vertebrata</taxon>
        <taxon>Euteleostomi</taxon>
        <taxon>Actinopterygii</taxon>
        <taxon>Neopterygii</taxon>
        <taxon>Teleostei</taxon>
        <taxon>Neoteleostei</taxon>
        <taxon>Acanthomorphata</taxon>
        <taxon>Ovalentaria</taxon>
        <taxon>Atherinomorphae</taxon>
        <taxon>Cyprinodontiformes</taxon>
        <taxon>Goodeidae</taxon>
        <taxon>Characodon</taxon>
    </lineage>
</organism>
<feature type="non-terminal residue" evidence="1">
    <location>
        <position position="1"/>
    </location>
</feature>
<name>A0ABU7EZB6_9TELE</name>
<evidence type="ECO:0000313" key="1">
    <source>
        <dbReference type="EMBL" id="MED6292414.1"/>
    </source>
</evidence>
<dbReference type="EMBL" id="JAHUTJ010073706">
    <property type="protein sequence ID" value="MED6292414.1"/>
    <property type="molecule type" value="Genomic_DNA"/>
</dbReference>
<accession>A0ABU7EZB6</accession>
<sequence>HSRTLSTLLLSTAPTSEDLDPLIILAHSYSILISLTDKQHLGLSTSHPLVDLSINPLVSRFLFPCSRHFTVNKHVTAKLCLLNCFSACGSDP</sequence>